<evidence type="ECO:0000259" key="9">
    <source>
        <dbReference type="SMART" id="SM00928"/>
    </source>
</evidence>
<dbReference type="InterPro" id="IPR037207">
    <property type="entry name" value="Nuop51_4Fe4S-bd_sf"/>
</dbReference>
<keyword evidence="6" id="KW-0408">Iron</keyword>
<dbReference type="InterPro" id="IPR037225">
    <property type="entry name" value="Nuo51_FMN-bd_sf"/>
</dbReference>
<dbReference type="RefSeq" id="WP_108623320.1">
    <property type="nucleotide sequence ID" value="NZ_CP028901.1"/>
</dbReference>
<evidence type="ECO:0000256" key="8">
    <source>
        <dbReference type="SAM" id="MobiDB-lite"/>
    </source>
</evidence>
<keyword evidence="4" id="KW-0004">4Fe-4S</keyword>
<protein>
    <submittedName>
        <fullName evidence="10">Formate dehydrogenase subunit gamma</fullName>
    </submittedName>
</protein>
<evidence type="ECO:0000256" key="4">
    <source>
        <dbReference type="ARBA" id="ARBA00022485"/>
    </source>
</evidence>
<name>A0A2R4XPX0_9BURK</name>
<dbReference type="SUPFAM" id="SSF142984">
    <property type="entry name" value="Nqo1 middle domain-like"/>
    <property type="match status" value="1"/>
</dbReference>
<dbReference type="AlphaFoldDB" id="A0A2R4XPX0"/>
<evidence type="ECO:0000256" key="6">
    <source>
        <dbReference type="ARBA" id="ARBA00023004"/>
    </source>
</evidence>
<feature type="region of interest" description="Disordered" evidence="8">
    <location>
        <begin position="168"/>
        <end position="191"/>
    </location>
</feature>
<evidence type="ECO:0000256" key="7">
    <source>
        <dbReference type="ARBA" id="ARBA00023014"/>
    </source>
</evidence>
<evidence type="ECO:0000256" key="2">
    <source>
        <dbReference type="ARBA" id="ARBA00001966"/>
    </source>
</evidence>
<dbReference type="Gene3D" id="6.10.250.1450">
    <property type="match status" value="1"/>
</dbReference>
<dbReference type="OrthoDB" id="9805533at2"/>
<dbReference type="InterPro" id="IPR041921">
    <property type="entry name" value="NuoE_N"/>
</dbReference>
<gene>
    <name evidence="10" type="ORF">DBV39_15700</name>
</gene>
<dbReference type="PANTHER" id="PTHR43578">
    <property type="entry name" value="NADH-QUINONE OXIDOREDUCTASE SUBUNIT F"/>
    <property type="match status" value="1"/>
</dbReference>
<dbReference type="InterPro" id="IPR011538">
    <property type="entry name" value="Nuo51_FMN-bd"/>
</dbReference>
<feature type="domain" description="NADH-ubiquinone oxidoreductase 51kDa subunit iron-sulphur binding" evidence="9">
    <location>
        <begin position="614"/>
        <end position="658"/>
    </location>
</feature>
<comment type="cofactor">
    <cofactor evidence="1">
        <name>FMN</name>
        <dbReference type="ChEBI" id="CHEBI:58210"/>
    </cofactor>
</comment>
<evidence type="ECO:0000313" key="11">
    <source>
        <dbReference type="Proteomes" id="UP000244571"/>
    </source>
</evidence>
<dbReference type="SUPFAM" id="SSF142019">
    <property type="entry name" value="Nqo1 FMN-binding domain-like"/>
    <property type="match status" value="1"/>
</dbReference>
<dbReference type="Pfam" id="PF01257">
    <property type="entry name" value="2Fe-2S_thioredx"/>
    <property type="match status" value="1"/>
</dbReference>
<accession>A0A2R4XPX0</accession>
<dbReference type="KEGG" id="boz:DBV39_15700"/>
<dbReference type="Gene3D" id="3.40.50.11540">
    <property type="entry name" value="NADH-ubiquinone oxidoreductase 51kDa subunit"/>
    <property type="match status" value="1"/>
</dbReference>
<dbReference type="GO" id="GO:0008137">
    <property type="term" value="F:NADH dehydrogenase (ubiquinone) activity"/>
    <property type="evidence" value="ECO:0007669"/>
    <property type="project" value="InterPro"/>
</dbReference>
<dbReference type="NCBIfam" id="NF004638">
    <property type="entry name" value="PRK05988.1"/>
    <property type="match status" value="1"/>
</dbReference>
<dbReference type="GO" id="GO:0010181">
    <property type="term" value="F:FMN binding"/>
    <property type="evidence" value="ECO:0007669"/>
    <property type="project" value="InterPro"/>
</dbReference>
<dbReference type="InterPro" id="IPR019575">
    <property type="entry name" value="Nuop51_4Fe4S-bd"/>
</dbReference>
<dbReference type="GO" id="GO:0051539">
    <property type="term" value="F:4 iron, 4 sulfur cluster binding"/>
    <property type="evidence" value="ECO:0007669"/>
    <property type="project" value="UniProtKB-KW"/>
</dbReference>
<dbReference type="EMBL" id="CP028901">
    <property type="protein sequence ID" value="AWB35864.1"/>
    <property type="molecule type" value="Genomic_DNA"/>
</dbReference>
<dbReference type="Gene3D" id="3.40.30.10">
    <property type="entry name" value="Glutaredoxin"/>
    <property type="match status" value="1"/>
</dbReference>
<dbReference type="Gene3D" id="1.20.1440.230">
    <property type="entry name" value="NADH-ubiquinone oxidoreductase 51kDa subunit, iron-sulphur binding domain"/>
    <property type="match status" value="1"/>
</dbReference>
<dbReference type="Pfam" id="PF01512">
    <property type="entry name" value="Complex1_51K"/>
    <property type="match status" value="1"/>
</dbReference>
<dbReference type="FunFam" id="3.40.50.11540:FF:000001">
    <property type="entry name" value="NADH dehydrogenase [ubiquinone] flavoprotein 1, mitochondrial"/>
    <property type="match status" value="1"/>
</dbReference>
<comment type="similarity">
    <text evidence="3">Belongs to the complex I 51 kDa subunit family.</text>
</comment>
<dbReference type="Pfam" id="PF10589">
    <property type="entry name" value="NADH_4Fe-4S"/>
    <property type="match status" value="1"/>
</dbReference>
<dbReference type="PROSITE" id="PS00645">
    <property type="entry name" value="COMPLEX1_51K_2"/>
    <property type="match status" value="1"/>
</dbReference>
<organism evidence="10 11">
    <name type="scientific">Orrella marina</name>
    <dbReference type="NCBI Taxonomy" id="2163011"/>
    <lineage>
        <taxon>Bacteria</taxon>
        <taxon>Pseudomonadati</taxon>
        <taxon>Pseudomonadota</taxon>
        <taxon>Betaproteobacteria</taxon>
        <taxon>Burkholderiales</taxon>
        <taxon>Alcaligenaceae</taxon>
        <taxon>Orrella</taxon>
    </lineage>
</organism>
<dbReference type="InterPro" id="IPR036249">
    <property type="entry name" value="Thioredoxin-like_sf"/>
</dbReference>
<dbReference type="InterPro" id="IPR001949">
    <property type="entry name" value="NADH-UbQ_OxRdtase_51kDa_CS"/>
</dbReference>
<dbReference type="CDD" id="cd03081">
    <property type="entry name" value="TRX_Fd_NuoE_FDH_gamma"/>
    <property type="match status" value="1"/>
</dbReference>
<evidence type="ECO:0000313" key="10">
    <source>
        <dbReference type="EMBL" id="AWB35864.1"/>
    </source>
</evidence>
<dbReference type="SUPFAM" id="SSF52833">
    <property type="entry name" value="Thioredoxin-like"/>
    <property type="match status" value="2"/>
</dbReference>
<dbReference type="SMART" id="SM00928">
    <property type="entry name" value="NADH_4Fe-4S"/>
    <property type="match status" value="1"/>
</dbReference>
<dbReference type="SUPFAM" id="SSF140490">
    <property type="entry name" value="Nqo1C-terminal domain-like"/>
    <property type="match status" value="1"/>
</dbReference>
<proteinExistence type="inferred from homology"/>
<sequence length="714" mass="76046">MPNLAARPVLPDLERARLLQILADLGQMPGALLPVLHAVQDGFGYIPPEAVGDIAERLQISRAEVHGVITFYSHFRSTPAGRHRVQICRAEACQSMGANRLIEHACERLSCTLGGTSRDASFTLEPAYCLGLCAESPAIMIDEQPYARVDAQRFDTIVDRLDARADHDSADDSVVDEGATGGEQGEVGSRPTVYVPRDTAALAVGADEVAQAIQVEAARRGLSIRIVRNGSRGLLWLETLVEVQTERGRVAYGPVTADDVPGLFDAGFLTAGSHPLFHGLTESIPYLARQQRLTFARVGVTDPLCVKDYEKHGGWQGLQKALALTSQQIVDEVKASGLRGRGGAAFPTGVKWQTVLSAQADQKYIVCNADEGDSGTFSDRMLMEGDPYALIEGMTIAALAVGATAGFIFVRSEYPHACATLREAVDRAVQAGWLGDNIQGSGRSFHLEVRMAAGAYICGEETAMLESLEGKRGQVRAKPPLPAIQGLFGKPTVINNAISLATVPFVLANGAQAYAEFGMGKSRGTLPFQLAGNLRQGGLVELAFGVTLRELLYDFGGGSASGKPLRAVQVGGPLGAYLPESEWDVPLDYEAYKDISAMVGHGGVVAFDDTVEMARMARYAMEFCAIESCGKCTPCRIGSRRGVEVIDRIVTAPAGSAIRRQNVELLNDLCDTMVAGSLCALGGMAPYPVLSALRHFPGDFGIVSESSSITVSGD</sequence>
<dbReference type="CDD" id="cd03063">
    <property type="entry name" value="TRX_Fd_FDH_beta"/>
    <property type="match status" value="1"/>
</dbReference>
<keyword evidence="7" id="KW-0411">Iron-sulfur</keyword>
<comment type="cofactor">
    <cofactor evidence="2">
        <name>[4Fe-4S] cluster</name>
        <dbReference type="ChEBI" id="CHEBI:49883"/>
    </cofactor>
</comment>
<dbReference type="GO" id="GO:0046872">
    <property type="term" value="F:metal ion binding"/>
    <property type="evidence" value="ECO:0007669"/>
    <property type="project" value="UniProtKB-KW"/>
</dbReference>
<dbReference type="Gene3D" id="3.10.20.600">
    <property type="match status" value="1"/>
</dbReference>
<keyword evidence="11" id="KW-1185">Reference proteome</keyword>
<reference evidence="10 11" key="1">
    <citation type="submission" date="2018-04" db="EMBL/GenBank/DDBJ databases">
        <title>Bordetella sp. HZ20 isolated from seawater.</title>
        <authorList>
            <person name="Sun C."/>
        </authorList>
    </citation>
    <scope>NUCLEOTIDE SEQUENCE [LARGE SCALE GENOMIC DNA]</scope>
    <source>
        <strain evidence="10 11">HZ20</strain>
    </source>
</reference>
<evidence type="ECO:0000256" key="5">
    <source>
        <dbReference type="ARBA" id="ARBA00022723"/>
    </source>
</evidence>
<keyword evidence="5" id="KW-0479">Metal-binding</keyword>
<evidence type="ECO:0000256" key="1">
    <source>
        <dbReference type="ARBA" id="ARBA00001917"/>
    </source>
</evidence>
<dbReference type="Gene3D" id="1.10.10.1590">
    <property type="entry name" value="NADH-quinone oxidoreductase subunit E"/>
    <property type="match status" value="1"/>
</dbReference>
<dbReference type="PANTHER" id="PTHR43578:SF3">
    <property type="entry name" value="NADH-QUINONE OXIDOREDUCTASE SUBUNIT F"/>
    <property type="match status" value="1"/>
</dbReference>
<evidence type="ECO:0000256" key="3">
    <source>
        <dbReference type="ARBA" id="ARBA00007523"/>
    </source>
</evidence>
<dbReference type="Proteomes" id="UP000244571">
    <property type="component" value="Chromosome"/>
</dbReference>